<proteinExistence type="predicted"/>
<dbReference type="PRINTS" id="PR00032">
    <property type="entry name" value="HTHARAC"/>
</dbReference>
<dbReference type="PROSITE" id="PS01124">
    <property type="entry name" value="HTH_ARAC_FAMILY_2"/>
    <property type="match status" value="1"/>
</dbReference>
<evidence type="ECO:0000256" key="2">
    <source>
        <dbReference type="ARBA" id="ARBA00023125"/>
    </source>
</evidence>
<keyword evidence="6" id="KW-1185">Reference proteome</keyword>
<dbReference type="PANTHER" id="PTHR47893:SF1">
    <property type="entry name" value="REGULATORY PROTEIN PCHR"/>
    <property type="match status" value="1"/>
</dbReference>
<dbReference type="InterPro" id="IPR053142">
    <property type="entry name" value="PchR_regulatory_protein"/>
</dbReference>
<dbReference type="Proteomes" id="UP001652442">
    <property type="component" value="Unassembled WGS sequence"/>
</dbReference>
<sequence>MKGAKQLRDMIYSILENSDAVSGVTLKNSPNSSTLLLDRADGKGRMTFHTLFPGMTLAFIFVNAPVWPESDENSNLKPLLINYCVSGRSELLLDDGSYIYLKENDFCVSEQTAQKEYIFPTKQYQGIKIYFDLSLLFQSCGELLKSFSLDLPDLEESYCGNHKTYINEADSELENIFQNLWQLSERPSIFHLQIYTLELLHRLLNMEIRPPKTCGFYTETQVEIAKRAAQILSDDLRQHIPVRQIAERFSVSETSLKNYFRGVYGQNISTWLREIRMNEAARLLSDTKRPIAEISEQVGYSNQGKFAAVFKKKFGLSPLEYRRFKNLEIKPRLFNTPGFISKFLHKISVF</sequence>
<dbReference type="EMBL" id="JAOQJQ010000002">
    <property type="protein sequence ID" value="MCU6761960.1"/>
    <property type="molecule type" value="Genomic_DNA"/>
</dbReference>
<keyword evidence="3" id="KW-0804">Transcription</keyword>
<reference evidence="5 6" key="1">
    <citation type="journal article" date="2021" name="ISME Commun">
        <title>Automated analysis of genomic sequences facilitates high-throughput and comprehensive description of bacteria.</title>
        <authorList>
            <person name="Hitch T.C.A."/>
        </authorList>
    </citation>
    <scope>NUCLEOTIDE SEQUENCE [LARGE SCALE GENOMIC DNA]</scope>
    <source>
        <strain evidence="5 6">Sanger_109</strain>
    </source>
</reference>
<evidence type="ECO:0000313" key="5">
    <source>
        <dbReference type="EMBL" id="MCU6761960.1"/>
    </source>
</evidence>
<dbReference type="InterPro" id="IPR018060">
    <property type="entry name" value="HTH_AraC"/>
</dbReference>
<evidence type="ECO:0000256" key="3">
    <source>
        <dbReference type="ARBA" id="ARBA00023163"/>
    </source>
</evidence>
<gene>
    <name evidence="5" type="ORF">OCV88_06335</name>
</gene>
<dbReference type="Pfam" id="PF12833">
    <property type="entry name" value="HTH_18"/>
    <property type="match status" value="1"/>
</dbReference>
<dbReference type="PANTHER" id="PTHR47893">
    <property type="entry name" value="REGULATORY PROTEIN PCHR"/>
    <property type="match status" value="1"/>
</dbReference>
<dbReference type="SUPFAM" id="SSF46689">
    <property type="entry name" value="Homeodomain-like"/>
    <property type="match status" value="2"/>
</dbReference>
<dbReference type="SMART" id="SM00342">
    <property type="entry name" value="HTH_ARAC"/>
    <property type="match status" value="1"/>
</dbReference>
<name>A0ABT2TIC6_9FIRM</name>
<dbReference type="Gene3D" id="1.10.10.60">
    <property type="entry name" value="Homeodomain-like"/>
    <property type="match status" value="1"/>
</dbReference>
<comment type="caution">
    <text evidence="5">The sequence shown here is derived from an EMBL/GenBank/DDBJ whole genome shotgun (WGS) entry which is preliminary data.</text>
</comment>
<protein>
    <submittedName>
        <fullName evidence="5">AraC family transcriptional regulator</fullName>
    </submittedName>
</protein>
<accession>A0ABT2TIC6</accession>
<dbReference type="InterPro" id="IPR009057">
    <property type="entry name" value="Homeodomain-like_sf"/>
</dbReference>
<evidence type="ECO:0000259" key="4">
    <source>
        <dbReference type="PROSITE" id="PS01124"/>
    </source>
</evidence>
<dbReference type="InterPro" id="IPR020449">
    <property type="entry name" value="Tscrpt_reg_AraC-type_HTH"/>
</dbReference>
<evidence type="ECO:0000256" key="1">
    <source>
        <dbReference type="ARBA" id="ARBA00023015"/>
    </source>
</evidence>
<organism evidence="5 6">
    <name type="scientific">Brotonthovivens ammoniilytica</name>
    <dbReference type="NCBI Taxonomy" id="2981725"/>
    <lineage>
        <taxon>Bacteria</taxon>
        <taxon>Bacillati</taxon>
        <taxon>Bacillota</taxon>
        <taxon>Clostridia</taxon>
        <taxon>Lachnospirales</taxon>
        <taxon>Lachnospiraceae</taxon>
        <taxon>Brotonthovivens</taxon>
    </lineage>
</organism>
<keyword evidence="2" id="KW-0238">DNA-binding</keyword>
<feature type="domain" description="HTH araC/xylS-type" evidence="4">
    <location>
        <begin position="226"/>
        <end position="324"/>
    </location>
</feature>
<dbReference type="InterPro" id="IPR018062">
    <property type="entry name" value="HTH_AraC-typ_CS"/>
</dbReference>
<dbReference type="PROSITE" id="PS00041">
    <property type="entry name" value="HTH_ARAC_FAMILY_1"/>
    <property type="match status" value="1"/>
</dbReference>
<dbReference type="RefSeq" id="WP_262590844.1">
    <property type="nucleotide sequence ID" value="NZ_JAOQJQ010000002.1"/>
</dbReference>
<keyword evidence="1" id="KW-0805">Transcription regulation</keyword>
<evidence type="ECO:0000313" key="6">
    <source>
        <dbReference type="Proteomes" id="UP001652442"/>
    </source>
</evidence>